<comment type="caution">
    <text evidence="2">The sequence shown here is derived from an EMBL/GenBank/DDBJ whole genome shotgun (WGS) entry which is preliminary data.</text>
</comment>
<dbReference type="PANTHER" id="PTHR31286">
    <property type="entry name" value="GLYCINE-RICH CELL WALL STRUCTURAL PROTEIN 1.8-LIKE"/>
    <property type="match status" value="1"/>
</dbReference>
<evidence type="ECO:0000256" key="1">
    <source>
        <dbReference type="SAM" id="MobiDB-lite"/>
    </source>
</evidence>
<feature type="compositionally biased region" description="Basic residues" evidence="1">
    <location>
        <begin position="43"/>
        <end position="61"/>
    </location>
</feature>
<feature type="region of interest" description="Disordered" evidence="1">
    <location>
        <begin position="647"/>
        <end position="669"/>
    </location>
</feature>
<dbReference type="AlphaFoldDB" id="A0A2U1MZC7"/>
<evidence type="ECO:0000313" key="3">
    <source>
        <dbReference type="Proteomes" id="UP000245207"/>
    </source>
</evidence>
<feature type="compositionally biased region" description="Polar residues" evidence="1">
    <location>
        <begin position="490"/>
        <end position="507"/>
    </location>
</feature>
<feature type="region of interest" description="Disordered" evidence="1">
    <location>
        <begin position="457"/>
        <end position="516"/>
    </location>
</feature>
<proteinExistence type="predicted"/>
<accession>A0A2U1MZC7</accession>
<sequence>MPLESPKPPDPILKEFCTLTGMCSEGLYHKLIVPGDGDILPKSRGRPKGAKNRPKGIKVRVKSPGSASAGAGSILKRLRNSKVEGKGRSRCLSSPSEECKGKRSSNPLPVDEVLSKVLDRMAYDKGIASQMVFKEGVKVSMVQPSNKLQGSSFCSIEGNDGSFIKNPIEPCVSVSKSHSNGLGNKGDVVNGSVDPGSGSNGSIELNMADVEHVEADSTKKADKGIDESVNGGSTFVFGNVQNGKGILKKPTVGLTSVQFGPSLFYKSNSVWSSKLGAKNGCSDVPVNIESFAEKMKKGVEDRELQMNFTPQSVSKNSDGSRRIAISIFSGIGKPMIMDRLTKERCLKKSSKLDFARVLVEVNADEDLPSSLEIEYPQIGMRPARIGKLDVKYQWKPPLCTHCKSFGHTTVSCKVRPRKEEEIAAKVIFEALKSKDSVPSKSSDGKLENDGLLKLNRSGYQKSQGVVSKVKTGGGSSNNFQQGNSGMKAGLNNSTSKKNAKPVSSSDDTGIVQKPPLSSKYNANFKPRVLVRGSGSDGNRDEIISENIPVNNSYQVFEDHDMVDKDEEFLGVVDEEYDKVVWPKLKLEVVNVLKSGVYPSLAIRSDWSPTQLEFFYKNCSKFGMERFVDDEEVDYENEGMANVMKPEKMDEGCRGVVNDGPPNKPVSNES</sequence>
<dbReference type="PANTHER" id="PTHR31286:SF180">
    <property type="entry name" value="OS10G0362600 PROTEIN"/>
    <property type="match status" value="1"/>
</dbReference>
<reference evidence="2 3" key="1">
    <citation type="journal article" date="2018" name="Mol. Plant">
        <title>The genome of Artemisia annua provides insight into the evolution of Asteraceae family and artemisinin biosynthesis.</title>
        <authorList>
            <person name="Shen Q."/>
            <person name="Zhang L."/>
            <person name="Liao Z."/>
            <person name="Wang S."/>
            <person name="Yan T."/>
            <person name="Shi P."/>
            <person name="Liu M."/>
            <person name="Fu X."/>
            <person name="Pan Q."/>
            <person name="Wang Y."/>
            <person name="Lv Z."/>
            <person name="Lu X."/>
            <person name="Zhang F."/>
            <person name="Jiang W."/>
            <person name="Ma Y."/>
            <person name="Chen M."/>
            <person name="Hao X."/>
            <person name="Li L."/>
            <person name="Tang Y."/>
            <person name="Lv G."/>
            <person name="Zhou Y."/>
            <person name="Sun X."/>
            <person name="Brodelius P.E."/>
            <person name="Rose J.K.C."/>
            <person name="Tang K."/>
        </authorList>
    </citation>
    <scope>NUCLEOTIDE SEQUENCE [LARGE SCALE GENOMIC DNA]</scope>
    <source>
        <strain evidence="3">cv. Huhao1</strain>
        <tissue evidence="2">Leaf</tissue>
    </source>
</reference>
<evidence type="ECO:0008006" key="4">
    <source>
        <dbReference type="Google" id="ProtNLM"/>
    </source>
</evidence>
<feature type="compositionally biased region" description="Low complexity" evidence="1">
    <location>
        <begin position="460"/>
        <end position="485"/>
    </location>
</feature>
<name>A0A2U1MZC7_ARTAN</name>
<dbReference type="EMBL" id="PKPP01003998">
    <property type="protein sequence ID" value="PWA66587.1"/>
    <property type="molecule type" value="Genomic_DNA"/>
</dbReference>
<gene>
    <name evidence="2" type="ORF">CTI12_AA325620</name>
</gene>
<organism evidence="2 3">
    <name type="scientific">Artemisia annua</name>
    <name type="common">Sweet wormwood</name>
    <dbReference type="NCBI Taxonomy" id="35608"/>
    <lineage>
        <taxon>Eukaryota</taxon>
        <taxon>Viridiplantae</taxon>
        <taxon>Streptophyta</taxon>
        <taxon>Embryophyta</taxon>
        <taxon>Tracheophyta</taxon>
        <taxon>Spermatophyta</taxon>
        <taxon>Magnoliopsida</taxon>
        <taxon>eudicotyledons</taxon>
        <taxon>Gunneridae</taxon>
        <taxon>Pentapetalae</taxon>
        <taxon>asterids</taxon>
        <taxon>campanulids</taxon>
        <taxon>Asterales</taxon>
        <taxon>Asteraceae</taxon>
        <taxon>Asteroideae</taxon>
        <taxon>Anthemideae</taxon>
        <taxon>Artemisiinae</taxon>
        <taxon>Artemisia</taxon>
    </lineage>
</organism>
<protein>
    <recommendedName>
        <fullName evidence="4">DUF4283 domain-containing protein</fullName>
    </recommendedName>
</protein>
<evidence type="ECO:0000313" key="2">
    <source>
        <dbReference type="EMBL" id="PWA66587.1"/>
    </source>
</evidence>
<keyword evidence="3" id="KW-1185">Reference proteome</keyword>
<dbReference type="InterPro" id="IPR040256">
    <property type="entry name" value="At4g02000-like"/>
</dbReference>
<dbReference type="Proteomes" id="UP000245207">
    <property type="component" value="Unassembled WGS sequence"/>
</dbReference>
<feature type="region of interest" description="Disordered" evidence="1">
    <location>
        <begin position="35"/>
        <end position="106"/>
    </location>
</feature>